<dbReference type="PANTHER" id="PTHR23045:SF9">
    <property type="entry name" value="LEUCINE RICH REPEAT CONTAINING 37A-RELATED"/>
    <property type="match status" value="1"/>
</dbReference>
<feature type="domain" description="Leucine-rich repeat-containing protein 37 N-terminal" evidence="6">
    <location>
        <begin position="455"/>
        <end position="515"/>
    </location>
</feature>
<feature type="compositionally biased region" description="Acidic residues" evidence="3">
    <location>
        <begin position="2142"/>
        <end position="2156"/>
    </location>
</feature>
<keyword evidence="4" id="KW-0812">Transmembrane</keyword>
<keyword evidence="7" id="KW-1185">Reference proteome</keyword>
<reference evidence="8" key="1">
    <citation type="submission" date="2025-08" db="UniProtKB">
        <authorList>
            <consortium name="RefSeq"/>
        </authorList>
    </citation>
    <scope>IDENTIFICATION</scope>
    <source>
        <tissue evidence="8">Liver</tissue>
    </source>
</reference>
<feature type="domain" description="Leucine-rich repeat-containing protein 37 N-terminal" evidence="6">
    <location>
        <begin position="220"/>
        <end position="292"/>
    </location>
</feature>
<feature type="region of interest" description="Disordered" evidence="3">
    <location>
        <begin position="609"/>
        <end position="641"/>
    </location>
</feature>
<dbReference type="Pfam" id="PF14914">
    <property type="entry name" value="LRRC37AB_C"/>
    <property type="match status" value="1"/>
</dbReference>
<feature type="domain" description="Leucine-rich repeat-containing protein 37 N-terminal" evidence="6">
    <location>
        <begin position="690"/>
        <end position="746"/>
    </location>
</feature>
<organism evidence="7 8">
    <name type="scientific">Mesocricetus auratus</name>
    <name type="common">Golden hamster</name>
    <dbReference type="NCBI Taxonomy" id="10036"/>
    <lineage>
        <taxon>Eukaryota</taxon>
        <taxon>Metazoa</taxon>
        <taxon>Chordata</taxon>
        <taxon>Craniata</taxon>
        <taxon>Vertebrata</taxon>
        <taxon>Euteleostomi</taxon>
        <taxon>Mammalia</taxon>
        <taxon>Eutheria</taxon>
        <taxon>Euarchontoglires</taxon>
        <taxon>Glires</taxon>
        <taxon>Rodentia</taxon>
        <taxon>Myomorpha</taxon>
        <taxon>Muroidea</taxon>
        <taxon>Cricetidae</taxon>
        <taxon>Cricetinae</taxon>
        <taxon>Mesocricetus</taxon>
    </lineage>
</organism>
<feature type="transmembrane region" description="Helical" evidence="4">
    <location>
        <begin position="2029"/>
        <end position="2053"/>
    </location>
</feature>
<feature type="region of interest" description="Disordered" evidence="3">
    <location>
        <begin position="479"/>
        <end position="499"/>
    </location>
</feature>
<feature type="domain" description="LRRC37A/B like protein 1 C-terminal" evidence="5">
    <location>
        <begin position="1914"/>
        <end position="2059"/>
    </location>
</feature>
<feature type="region of interest" description="Disordered" evidence="3">
    <location>
        <begin position="2137"/>
        <end position="2156"/>
    </location>
</feature>
<feature type="domain" description="Leucine-rich repeat-containing protein 37 N-terminal" evidence="6">
    <location>
        <begin position="567"/>
        <end position="636"/>
    </location>
</feature>
<feature type="region of interest" description="Disordered" evidence="3">
    <location>
        <begin position="1689"/>
        <end position="1715"/>
    </location>
</feature>
<dbReference type="SUPFAM" id="SSF52058">
    <property type="entry name" value="L domain-like"/>
    <property type="match status" value="1"/>
</dbReference>
<keyword evidence="2" id="KW-0677">Repeat</keyword>
<dbReference type="Pfam" id="PF15779">
    <property type="entry name" value="LRRC37"/>
    <property type="match status" value="10"/>
</dbReference>
<evidence type="ECO:0000256" key="2">
    <source>
        <dbReference type="ARBA" id="ARBA00022737"/>
    </source>
</evidence>
<evidence type="ECO:0000256" key="1">
    <source>
        <dbReference type="ARBA" id="ARBA00022614"/>
    </source>
</evidence>
<gene>
    <name evidence="8" type="primary">LOC101835842</name>
</gene>
<dbReference type="Pfam" id="PF13855">
    <property type="entry name" value="LRR_8"/>
    <property type="match status" value="1"/>
</dbReference>
<dbReference type="GeneID" id="101835842"/>
<keyword evidence="1" id="KW-0433">Leucine-rich repeat</keyword>
<feature type="domain" description="Leucine-rich repeat-containing protein 37 N-terminal" evidence="6">
    <location>
        <begin position="1"/>
        <end position="66"/>
    </location>
</feature>
<evidence type="ECO:0000256" key="3">
    <source>
        <dbReference type="SAM" id="MobiDB-lite"/>
    </source>
</evidence>
<sequence>MQEITSQITEPPEEVVAPAPEFQEVTVPIPGHDQPEYATTHVPSSQPLDLELTITSEPTRETHHPTIPDHLLVLHSEHVHTQHPNPTEATVQPLDLELTVTHQTTAQEELSHTMQESTTEITEPLTEVVAPATEYQEVTVPTLGHDQAEYPTTHVASSQPLDLELTITSEPTREPHHPTIPNHPLVIHLEHVHTKHPNPAEATVQPLDLELTVAHQTPAEEELSHSMQESTTQITEPTEEVVAPVPIYQDVTVPTPSQDQADYVTTHGASSQPMDLELTITSEPTREPHHPTIPNHLLVIHSEHVHTQHPNPTQATVQPLDLELPVAPESTAEGEIYQSIQKAITHITEPPKTVVVLAPVYQELTVPTPTHDKPEYPTSSHISSQPLDLELTVSSEPARETHHPIIHKKTVIVQPLKHPLVIYPEYVHTQHTKPAEGTVQRLDLELTVAPQLTAEGEFSQIMKEITTQIIEPLKEVEAPAPHQDQAEYPVSPSTTSQPLDLELTITSKPTREFYHRTIPEETTVATPEYPLAIYSEPVYNKHVHTSEVTIQHLHQELTETYQTINDGELSQIMEESTTHITKPPKEGVALGPEFQEVTVPIQDEAEYPTPSRISFQSPNEELTIPSRPPTGTQYPPTPEQTTVHLSGHNVLLNPELFIPVTKTPTDIADSDEHISSTLGNITESLWRITAEVRKSRKKVVAQSLGYEEGMIPAPIQNQSEHLTAPYRPLDLELTVTSEPTREAYHPITLNETTVHLPMHSQVTLLEQGHTQHPNTNEIMVHPLDLEATITHQSTAEGRLFETMKKTFSHLAQTHEEFAPKTPVFDDIKDAIPSHHQTQHTVSPEVPVYHLAIEHAVTEISKIESELYQAPGNITIPPSNIPEEILPPPDKIQAQHLNLTQVTTQYLHSEFSITRQPNTMVKRSARMKDTPAQTSEIPVETVLQPVENHETTALTSAHVDTQHSISVIETEHSEVTETTSYPESAHTIVPETTSYQESAHSEVPETMSYLESAYTKVPEPISNTVSAHFEVLETISYLESVNIEVAETTPHPGSAHSEVPETTYYPGSAYSDIPETSYPGSAHSDIPETSYPESIQSEASMTTDASTEAVYCGVSTTAAVPPEIAHSEVPTTIGPTPKCPEMTLPHPDQVVTQYPSSAEVTVQFLKMELTITPYSENSNTEKGLTMEQNAYMYTNICDFCLCENETLLCIHLSPMRRLHQVPVPRPDTYNDTFAILNFQGNDISYIDKNVWKAYRWAEKLILSENHLTELHKDSFEGLLSLQILDLSCNKIRYIERGTFESLPFLKYMNLGCNLLTELSFGTFQAWHGMQFLQKLILSRNPLTIVEDPYFFKLPALKYLDLGTTQVQLTTLENILTMTLDLELLVLPRHMACCLCKYKSDIEVVCKTVKLHCHTGCLINTTHCLEEASIGNPEGAFMKVLQTRKENTSTELIIEPERGYSDKENGSYSSSMEEEIDFSDENDVMSALNYILPYFSEGNLEDVVSTMLPYIKLLFSHEQDSDNSLGSLQNDTDSLSLTNESESGNFTFKNKLNKLYFLENLLDAEIDEVKKEGKPVVHKEKSSNAGKKFKREIFEKRWEPGRAEEDSLAEIEKAEKGLLHRMDTVLKGTGSIQKRHFKEVSDKSLWSKQSVRTPVENIAKDGQLRGPRTTELQQFSLVQKPRKLVGNSFHSEPVLPTEPGEAVSSSPEPSLVDKAPTTNSLPEFIDRRKDLSYTIFVLERANANVKRMTGSNPSLQSEKRHGNLRKKKSHFQLIAKRPASSALISLVNSPSRGFFSSVGDLSFAEKPFSESYATSEPPTEKFLEENQDITDNSEENIIEPPIILPEEAASENIPPEIPAVESDVPPSNLIPTVQQTKEPPLNLMLESDTHHHFDSHDHFNSHEHFKEFPYPVLLMSPGEHFESQLNQQLQPLIPNSDVRRLISHVIRTLKMDCSEPSVQLSCAKLISRTGLLMKLLSEQQELKLSRTEWDTDQWKSGNYINENIEAQGEPKGLEPSQRAKEVPGFSYNNKVILAVSITAVVTVLIIIFCLVVVYSHRAKEGDEEKPTGSKKCYKDSESQERSAWLRWPQWLTDIFRRDTRKESMSEDLQATGSSAMEEITIQDVSREVKEEVVVTLATKASATEAEESEAAEDAEGTE</sequence>
<evidence type="ECO:0000313" key="7">
    <source>
        <dbReference type="Proteomes" id="UP000886700"/>
    </source>
</evidence>
<name>A0ABM2XMQ0_MESAU</name>
<accession>A0ABM2XMQ0</accession>
<feature type="domain" description="Leucine-rich repeat-containing protein 37 N-terminal" evidence="6">
    <location>
        <begin position="334"/>
        <end position="404"/>
    </location>
</feature>
<dbReference type="Gene3D" id="3.80.10.10">
    <property type="entry name" value="Ribonuclease Inhibitor"/>
    <property type="match status" value="1"/>
</dbReference>
<dbReference type="InterPro" id="IPR032754">
    <property type="entry name" value="LRRC37_N"/>
</dbReference>
<feature type="compositionally biased region" description="Polar residues" evidence="3">
    <location>
        <begin position="629"/>
        <end position="641"/>
    </location>
</feature>
<feature type="domain" description="Leucine-rich repeat-containing protein 37 N-terminal" evidence="6">
    <location>
        <begin position="748"/>
        <end position="797"/>
    </location>
</feature>
<evidence type="ECO:0000313" key="8">
    <source>
        <dbReference type="RefSeq" id="XP_040603999.1"/>
    </source>
</evidence>
<keyword evidence="4" id="KW-0472">Membrane</keyword>
<feature type="domain" description="Leucine-rich repeat-containing protein 37 N-terminal" evidence="6">
    <location>
        <begin position="1130"/>
        <end position="1173"/>
    </location>
</feature>
<evidence type="ECO:0000259" key="6">
    <source>
        <dbReference type="Pfam" id="PF15779"/>
    </source>
</evidence>
<dbReference type="Proteomes" id="UP000886700">
    <property type="component" value="Unplaced"/>
</dbReference>
<feature type="domain" description="Leucine-rich repeat-containing protein 37 N-terminal" evidence="6">
    <location>
        <begin position="109"/>
        <end position="179"/>
    </location>
</feature>
<dbReference type="SMART" id="SM00369">
    <property type="entry name" value="LRR_TYP"/>
    <property type="match status" value="4"/>
</dbReference>
<dbReference type="InterPro" id="IPR003591">
    <property type="entry name" value="Leu-rich_rpt_typical-subtyp"/>
</dbReference>
<protein>
    <submittedName>
        <fullName evidence="8">Leucine-rich repeat-containing protein 37A3-like</fullName>
    </submittedName>
</protein>
<dbReference type="InterPro" id="IPR032675">
    <property type="entry name" value="LRR_dom_sf"/>
</dbReference>
<dbReference type="PROSITE" id="PS51450">
    <property type="entry name" value="LRR"/>
    <property type="match status" value="1"/>
</dbReference>
<dbReference type="InterPro" id="IPR001611">
    <property type="entry name" value="Leu-rich_rpt"/>
</dbReference>
<dbReference type="RefSeq" id="XP_040603999.1">
    <property type="nucleotide sequence ID" value="XM_040748065.1"/>
</dbReference>
<proteinExistence type="predicted"/>
<keyword evidence="4" id="KW-1133">Transmembrane helix</keyword>
<evidence type="ECO:0000259" key="5">
    <source>
        <dbReference type="Pfam" id="PF14914"/>
    </source>
</evidence>
<dbReference type="InterPro" id="IPR029423">
    <property type="entry name" value="LRRC37AB_C"/>
</dbReference>
<dbReference type="InterPro" id="IPR015753">
    <property type="entry name" value="LRRC37"/>
</dbReference>
<dbReference type="PANTHER" id="PTHR23045">
    <property type="entry name" value="LEUCINE-RICH REPEAT-CONTAINING PROTEIN 37A"/>
    <property type="match status" value="1"/>
</dbReference>
<feature type="domain" description="Leucine-rich repeat-containing protein 37 N-terminal" evidence="6">
    <location>
        <begin position="860"/>
        <end position="923"/>
    </location>
</feature>
<feature type="compositionally biased region" description="Polar residues" evidence="3">
    <location>
        <begin position="611"/>
        <end position="620"/>
    </location>
</feature>
<evidence type="ECO:0000256" key="4">
    <source>
        <dbReference type="SAM" id="Phobius"/>
    </source>
</evidence>